<dbReference type="RefSeq" id="WP_069327211.1">
    <property type="nucleotide sequence ID" value="NZ_MDER01000034.1"/>
</dbReference>
<evidence type="ECO:0000313" key="10">
    <source>
        <dbReference type="Proteomes" id="UP000094578"/>
    </source>
</evidence>
<feature type="transmembrane region" description="Helical" evidence="8">
    <location>
        <begin position="198"/>
        <end position="220"/>
    </location>
</feature>
<evidence type="ECO:0000256" key="8">
    <source>
        <dbReference type="SAM" id="Phobius"/>
    </source>
</evidence>
<evidence type="ECO:0000256" key="3">
    <source>
        <dbReference type="ARBA" id="ARBA00022448"/>
    </source>
</evidence>
<protein>
    <submittedName>
        <fullName evidence="9">Vitamin B12 import system permease protein BtuC</fullName>
    </submittedName>
</protein>
<dbReference type="InterPro" id="IPR000522">
    <property type="entry name" value="ABC_transptr_permease_BtuC"/>
</dbReference>
<dbReference type="FunFam" id="1.10.3470.10:FF:000001">
    <property type="entry name" value="Vitamin B12 ABC transporter permease BtuC"/>
    <property type="match status" value="1"/>
</dbReference>
<keyword evidence="5 8" id="KW-0812">Transmembrane</keyword>
<feature type="transmembrane region" description="Helical" evidence="8">
    <location>
        <begin position="62"/>
        <end position="82"/>
    </location>
</feature>
<evidence type="ECO:0000313" key="9">
    <source>
        <dbReference type="EMBL" id="ODP28807.1"/>
    </source>
</evidence>
<feature type="transmembrane region" description="Helical" evidence="8">
    <location>
        <begin position="315"/>
        <end position="335"/>
    </location>
</feature>
<dbReference type="PANTHER" id="PTHR30472:SF23">
    <property type="entry name" value="IRON-UPTAKE SYSTEM PERMEASE PROTEIN FEUC"/>
    <property type="match status" value="1"/>
</dbReference>
<feature type="transmembrane region" description="Helical" evidence="8">
    <location>
        <begin position="94"/>
        <end position="113"/>
    </location>
</feature>
<dbReference type="Proteomes" id="UP000094578">
    <property type="component" value="Unassembled WGS sequence"/>
</dbReference>
<dbReference type="Pfam" id="PF01032">
    <property type="entry name" value="FecCD"/>
    <property type="match status" value="1"/>
</dbReference>
<dbReference type="InterPro" id="IPR037294">
    <property type="entry name" value="ABC_BtuC-like"/>
</dbReference>
<keyword evidence="4" id="KW-1003">Cell membrane</keyword>
<dbReference type="SUPFAM" id="SSF81345">
    <property type="entry name" value="ABC transporter involved in vitamin B12 uptake, BtuC"/>
    <property type="match status" value="1"/>
</dbReference>
<comment type="caution">
    <text evidence="9">The sequence shown here is derived from an EMBL/GenBank/DDBJ whole genome shotgun (WGS) entry which is preliminary data.</text>
</comment>
<feature type="transmembrane region" description="Helical" evidence="8">
    <location>
        <begin position="125"/>
        <end position="146"/>
    </location>
</feature>
<keyword evidence="6 8" id="KW-1133">Transmembrane helix</keyword>
<comment type="similarity">
    <text evidence="2">Belongs to the binding-protein-dependent transport system permease family. FecCD subfamily.</text>
</comment>
<dbReference type="GO" id="GO:0033214">
    <property type="term" value="P:siderophore-iron import into cell"/>
    <property type="evidence" value="ECO:0007669"/>
    <property type="project" value="TreeGrafter"/>
</dbReference>
<feature type="transmembrane region" description="Helical" evidence="8">
    <location>
        <begin position="158"/>
        <end position="178"/>
    </location>
</feature>
<dbReference type="PANTHER" id="PTHR30472">
    <property type="entry name" value="FERRIC ENTEROBACTIN TRANSPORT SYSTEM PERMEASE PROTEIN"/>
    <property type="match status" value="1"/>
</dbReference>
<dbReference type="GO" id="GO:0005886">
    <property type="term" value="C:plasma membrane"/>
    <property type="evidence" value="ECO:0007669"/>
    <property type="project" value="UniProtKB-SubCell"/>
</dbReference>
<accession>A0A1E3L4Q5</accession>
<dbReference type="CDD" id="cd06550">
    <property type="entry name" value="TM_ABC_iron-siderophores_like"/>
    <property type="match status" value="1"/>
</dbReference>
<evidence type="ECO:0000256" key="1">
    <source>
        <dbReference type="ARBA" id="ARBA00004651"/>
    </source>
</evidence>
<name>A0A1E3L4Q5_9BACL</name>
<keyword evidence="3" id="KW-0813">Transport</keyword>
<comment type="subcellular location">
    <subcellularLocation>
        <location evidence="1">Cell membrane</location>
        <topology evidence="1">Multi-pass membrane protein</topology>
    </subcellularLocation>
</comment>
<dbReference type="EMBL" id="MDER01000034">
    <property type="protein sequence ID" value="ODP28807.1"/>
    <property type="molecule type" value="Genomic_DNA"/>
</dbReference>
<dbReference type="GO" id="GO:0022857">
    <property type="term" value="F:transmembrane transporter activity"/>
    <property type="evidence" value="ECO:0007669"/>
    <property type="project" value="InterPro"/>
</dbReference>
<keyword evidence="7 8" id="KW-0472">Membrane</keyword>
<dbReference type="STRING" id="1886670.PTI45_01783"/>
<dbReference type="PATRIC" id="fig|1886670.3.peg.1814"/>
<proteinExistence type="inferred from homology"/>
<evidence type="ECO:0000256" key="4">
    <source>
        <dbReference type="ARBA" id="ARBA00022475"/>
    </source>
</evidence>
<dbReference type="AlphaFoldDB" id="A0A1E3L4Q5"/>
<reference evidence="9 10" key="1">
    <citation type="submission" date="2016-08" db="EMBL/GenBank/DDBJ databases">
        <title>Genome sequencing of Paenibacillus sp. TI45-13ar, isolated from Korean traditional nuruk.</title>
        <authorList>
            <person name="Kim S.-J."/>
        </authorList>
    </citation>
    <scope>NUCLEOTIDE SEQUENCE [LARGE SCALE GENOMIC DNA]</scope>
    <source>
        <strain evidence="9 10">TI45-13ar</strain>
    </source>
</reference>
<sequence>MDKFAQKRYLILIGVGIIAILLMICIGLTYGEMKLSLIDVISTLFHTSNDPSYTVVIFQFRLPRIVLGLLIGISLGIAGTVVQSLTRNPLADPGILGINAGAGMFIVLFMFLLRDQIDLTGNLAIMLMPLFGIAGGLLSALLIFLLAKDQNGLNPQRLILVGIAITTGFSAITLYASLKMDPQDFEKAASWLSGSLNSANWLFVISLLPWMMILLPWLLYQTRLLDVMRLGDHTLLSLGIPLRQKRTILMFISVGLVASGVAVSGSIGFVGLIAPHMATQLVGLAHRRALPLSGVIGALLVLIADFIGRTLFSPAQLPVGIVLSIIGAPYFVWLLSRRRKV</sequence>
<keyword evidence="10" id="KW-1185">Reference proteome</keyword>
<dbReference type="Gene3D" id="1.10.3470.10">
    <property type="entry name" value="ABC transporter involved in vitamin B12 uptake, BtuC"/>
    <property type="match status" value="1"/>
</dbReference>
<evidence type="ECO:0000256" key="6">
    <source>
        <dbReference type="ARBA" id="ARBA00022989"/>
    </source>
</evidence>
<feature type="transmembrane region" description="Helical" evidence="8">
    <location>
        <begin position="248"/>
        <end position="274"/>
    </location>
</feature>
<organism evidence="9 10">
    <name type="scientific">Paenibacillus nuruki</name>
    <dbReference type="NCBI Taxonomy" id="1886670"/>
    <lineage>
        <taxon>Bacteria</taxon>
        <taxon>Bacillati</taxon>
        <taxon>Bacillota</taxon>
        <taxon>Bacilli</taxon>
        <taxon>Bacillales</taxon>
        <taxon>Paenibacillaceae</taxon>
        <taxon>Paenibacillus</taxon>
    </lineage>
</organism>
<gene>
    <name evidence="9" type="ORF">PTI45_01783</name>
</gene>
<evidence type="ECO:0000256" key="7">
    <source>
        <dbReference type="ARBA" id="ARBA00023136"/>
    </source>
</evidence>
<feature type="transmembrane region" description="Helical" evidence="8">
    <location>
        <begin position="9"/>
        <end position="30"/>
    </location>
</feature>
<evidence type="ECO:0000256" key="2">
    <source>
        <dbReference type="ARBA" id="ARBA00007935"/>
    </source>
</evidence>
<evidence type="ECO:0000256" key="5">
    <source>
        <dbReference type="ARBA" id="ARBA00022692"/>
    </source>
</evidence>